<evidence type="ECO:0000313" key="3">
    <source>
        <dbReference type="Proteomes" id="UP000026960"/>
    </source>
</evidence>
<name>A0A0D3F8H5_9ORYZ</name>
<dbReference type="Gramene" id="OBART02G26770.1">
    <property type="protein sequence ID" value="OBART02G26770.1"/>
    <property type="gene ID" value="OBART02G26770"/>
</dbReference>
<sequence>MTTDGDGLDALSTHSASNAQRRWALGTRLPAGQYSTLALLVVSARRGTGRDADADGARGGWAEYVAVREKSGWGVGEVSNRGRGRRRGGRRAVS</sequence>
<evidence type="ECO:0000313" key="2">
    <source>
        <dbReference type="EnsemblPlants" id="OBART02G26770.1"/>
    </source>
</evidence>
<accession>A0A0D3F8H5</accession>
<protein>
    <submittedName>
        <fullName evidence="2">Uncharacterized protein</fullName>
    </submittedName>
</protein>
<dbReference type="Proteomes" id="UP000026960">
    <property type="component" value="Chromosome 2"/>
</dbReference>
<dbReference type="AlphaFoldDB" id="A0A0D3F8H5"/>
<evidence type="ECO:0000256" key="1">
    <source>
        <dbReference type="SAM" id="MobiDB-lite"/>
    </source>
</evidence>
<reference evidence="2" key="1">
    <citation type="journal article" date="2009" name="Rice">
        <title>De Novo Next Generation Sequencing of Plant Genomes.</title>
        <authorList>
            <person name="Rounsley S."/>
            <person name="Marri P.R."/>
            <person name="Yu Y."/>
            <person name="He R."/>
            <person name="Sisneros N."/>
            <person name="Goicoechea J.L."/>
            <person name="Lee S.J."/>
            <person name="Angelova A."/>
            <person name="Kudrna D."/>
            <person name="Luo M."/>
            <person name="Affourtit J."/>
            <person name="Desany B."/>
            <person name="Knight J."/>
            <person name="Niazi F."/>
            <person name="Egholm M."/>
            <person name="Wing R.A."/>
        </authorList>
    </citation>
    <scope>NUCLEOTIDE SEQUENCE [LARGE SCALE GENOMIC DNA]</scope>
    <source>
        <strain evidence="2">cv. IRGC 105608</strain>
    </source>
</reference>
<feature type="compositionally biased region" description="Basic residues" evidence="1">
    <location>
        <begin position="82"/>
        <end position="94"/>
    </location>
</feature>
<keyword evidence="3" id="KW-1185">Reference proteome</keyword>
<dbReference type="PaxDb" id="65489-OBART02G26770.1"/>
<dbReference type="EnsemblPlants" id="OBART02G26770.1">
    <property type="protein sequence ID" value="OBART02G26770.1"/>
    <property type="gene ID" value="OBART02G26770"/>
</dbReference>
<feature type="region of interest" description="Disordered" evidence="1">
    <location>
        <begin position="75"/>
        <end position="94"/>
    </location>
</feature>
<proteinExistence type="predicted"/>
<reference evidence="2" key="2">
    <citation type="submission" date="2015-03" db="UniProtKB">
        <authorList>
            <consortium name="EnsemblPlants"/>
        </authorList>
    </citation>
    <scope>IDENTIFICATION</scope>
</reference>
<organism evidence="2">
    <name type="scientific">Oryza barthii</name>
    <dbReference type="NCBI Taxonomy" id="65489"/>
    <lineage>
        <taxon>Eukaryota</taxon>
        <taxon>Viridiplantae</taxon>
        <taxon>Streptophyta</taxon>
        <taxon>Embryophyta</taxon>
        <taxon>Tracheophyta</taxon>
        <taxon>Spermatophyta</taxon>
        <taxon>Magnoliopsida</taxon>
        <taxon>Liliopsida</taxon>
        <taxon>Poales</taxon>
        <taxon>Poaceae</taxon>
        <taxon>BOP clade</taxon>
        <taxon>Oryzoideae</taxon>
        <taxon>Oryzeae</taxon>
        <taxon>Oryzinae</taxon>
        <taxon>Oryza</taxon>
    </lineage>
</organism>
<dbReference type="HOGENOM" id="CLU_2389659_0_0_1"/>